<dbReference type="PANTHER" id="PTHR31373">
    <property type="entry name" value="OS06G0652100 PROTEIN"/>
    <property type="match status" value="1"/>
</dbReference>
<name>A0ABP2EWK1_AJEDR</name>
<feature type="domain" description="DUF7788" evidence="3">
    <location>
        <begin position="642"/>
        <end position="880"/>
    </location>
</feature>
<dbReference type="InterPro" id="IPR036465">
    <property type="entry name" value="vWFA_dom_sf"/>
</dbReference>
<evidence type="ECO:0000259" key="3">
    <source>
        <dbReference type="Pfam" id="PF25043"/>
    </source>
</evidence>
<evidence type="ECO:0000256" key="1">
    <source>
        <dbReference type="SAM" id="MobiDB-lite"/>
    </source>
</evidence>
<dbReference type="PANTHER" id="PTHR31373:SF27">
    <property type="entry name" value="TROVE DOMAIN-CONTAINING PROTEIN"/>
    <property type="match status" value="1"/>
</dbReference>
<accession>A0ABP2EWK1</accession>
<dbReference type="Proteomes" id="UP000002039">
    <property type="component" value="Unassembled WGS sequence"/>
</dbReference>
<feature type="region of interest" description="Disordered" evidence="1">
    <location>
        <begin position="837"/>
        <end position="857"/>
    </location>
</feature>
<evidence type="ECO:0000313" key="4">
    <source>
        <dbReference type="EMBL" id="EEQ88435.2"/>
    </source>
</evidence>
<feature type="domain" description="DUF2828" evidence="2">
    <location>
        <begin position="193"/>
        <end position="640"/>
    </location>
</feature>
<dbReference type="GeneID" id="69025838"/>
<dbReference type="InterPro" id="IPR056690">
    <property type="entry name" value="DUF7788"/>
</dbReference>
<dbReference type="Pfam" id="PF11443">
    <property type="entry name" value="DUF2828"/>
    <property type="match status" value="1"/>
</dbReference>
<evidence type="ECO:0000259" key="2">
    <source>
        <dbReference type="Pfam" id="PF11443"/>
    </source>
</evidence>
<reference evidence="5" key="1">
    <citation type="journal article" date="2015" name="PLoS Genet.">
        <title>The dynamic genome and transcriptome of the human fungal pathogen Blastomyces and close relative Emmonsia.</title>
        <authorList>
            <person name="Munoz J.F."/>
            <person name="Gauthier G.M."/>
            <person name="Desjardins C.A."/>
            <person name="Gallo J.E."/>
            <person name="Holder J."/>
            <person name="Sullivan T.D."/>
            <person name="Marty A.J."/>
            <person name="Carmen J.C."/>
            <person name="Chen Z."/>
            <person name="Ding L."/>
            <person name="Gujja S."/>
            <person name="Magrini V."/>
            <person name="Misas E."/>
            <person name="Mitreva M."/>
            <person name="Priest M."/>
            <person name="Saif S."/>
            <person name="Whiston E.A."/>
            <person name="Young S."/>
            <person name="Zeng Q."/>
            <person name="Goldman W.E."/>
            <person name="Mardis E.R."/>
            <person name="Taylor J.W."/>
            <person name="McEwen J.G."/>
            <person name="Clay O.K."/>
            <person name="Klein B.S."/>
            <person name="Cuomo C.A."/>
        </authorList>
    </citation>
    <scope>NUCLEOTIDE SEQUENCE [LARGE SCALE GENOMIC DNA]</scope>
    <source>
        <strain evidence="5">ER-3 / ATCC MYA-2586</strain>
    </source>
</reference>
<keyword evidence="5" id="KW-1185">Reference proteome</keyword>
<dbReference type="InterPro" id="IPR011205">
    <property type="entry name" value="UCP015417_vWA"/>
</dbReference>
<organism evidence="4 5">
    <name type="scientific">Ajellomyces dermatitidis (strain ER-3 / ATCC MYA-2586)</name>
    <name type="common">Blastomyces dermatitidis</name>
    <dbReference type="NCBI Taxonomy" id="559297"/>
    <lineage>
        <taxon>Eukaryota</taxon>
        <taxon>Fungi</taxon>
        <taxon>Dikarya</taxon>
        <taxon>Ascomycota</taxon>
        <taxon>Pezizomycotina</taxon>
        <taxon>Eurotiomycetes</taxon>
        <taxon>Eurotiomycetidae</taxon>
        <taxon>Onygenales</taxon>
        <taxon>Ajellomycetaceae</taxon>
        <taxon>Blastomyces</taxon>
    </lineage>
</organism>
<dbReference type="Gene3D" id="3.40.50.410">
    <property type="entry name" value="von Willebrand factor, type A domain"/>
    <property type="match status" value="1"/>
</dbReference>
<feature type="region of interest" description="Disordered" evidence="1">
    <location>
        <begin position="48"/>
        <end position="98"/>
    </location>
</feature>
<proteinExistence type="predicted"/>
<feature type="region of interest" description="Disordered" evidence="1">
    <location>
        <begin position="371"/>
        <end position="402"/>
    </location>
</feature>
<dbReference type="Pfam" id="PF25043">
    <property type="entry name" value="DUF7788"/>
    <property type="match status" value="1"/>
</dbReference>
<dbReference type="EMBL" id="EQ999975">
    <property type="protein sequence ID" value="EEQ88435.2"/>
    <property type="molecule type" value="Genomic_DNA"/>
</dbReference>
<protein>
    <recommendedName>
        <fullName evidence="6">DUF2828 domain-containing protein</fullName>
    </recommendedName>
</protein>
<evidence type="ECO:0000313" key="5">
    <source>
        <dbReference type="Proteomes" id="UP000002039"/>
    </source>
</evidence>
<evidence type="ECO:0008006" key="6">
    <source>
        <dbReference type="Google" id="ProtNLM"/>
    </source>
</evidence>
<feature type="compositionally biased region" description="Polar residues" evidence="1">
    <location>
        <begin position="48"/>
        <end position="70"/>
    </location>
</feature>
<dbReference type="InterPro" id="IPR058580">
    <property type="entry name" value="DUF2828"/>
</dbReference>
<gene>
    <name evidence="4" type="ORF">BDCG_03555</name>
</gene>
<dbReference type="RefSeq" id="XP_045275566.1">
    <property type="nucleotide sequence ID" value="XM_045419187.1"/>
</dbReference>
<sequence>MEGSLEGSVGGGCGGGRDTYMACHRSCLQPTATWAQKQIEAKHNDPVNTRIITIDQDSLSTMDTNNPSNSGEERSKGERPSTQLLPPAKRVKTSSMDSSFPVLLPEDPCIRMSDAEFEAHIFKTLPALAGVENAVRNLQIDTGKDPDSAVAETTKSNTTGNSFVDALDRAAIDPTVSEEALKAEMARRNRMLTTNNGMAFASTQSPLLELFNYVDGDDSDGDRDDSDTLSLAAMLEQSWQADSLMTLKIIWAVRSIHLGKGDKTKFYQQLGWLGQYHPRTLLRNLKWLYRPVVKKDAKEREGDEQVVVENVGEGDEKDTVEVDDYGVIHSGSHGYWKDLLNILVLSVEGKLDMSNPDRVLLVDHRVPRKLDGTRPLRTETGGRYRRGARADAQKEKNKSPAELELEQKAVSRAEKARRREKVLNRLATDPFHRVLHLTVARLFAEQLRKDMLLLESGTKNSNKAALREISLCAKWAPSLERFHDKYTLIASTISELLFPESALGPNPDSTGTQSHSREVYLKRARENYRAHTLSPLRKALAIVERDISAKTFSNIEYSKVPSLAMNQYKGVFQKKDTERFKCYIEAVQKGDAKISGAILTPGLLVKEVWPHYSGVASDDYGVADAQWKTLVQRIKDSGTLSSAIALCDVSGSMEDPLDRHRIGPLHNAIGLSLVMAEVTKPPFGGRIITFSEEPKIHIINGMSLAERVENVRTVPWGQNTDFIKVFRDLLLPLAVENKIPPEDMVKTVFVFSDMEFDEAQCDWVRDAESGAQWQTHHQIVEREFRKHGYEVPQLVYWNLAARAGAVPVTFEIQGTALVSGQSQALMKVFLDGGMFGEEEEEDGGEKRDEVEGDGDGEWAVVQKEAKKKTKRMDPMKILRRLVGHEAFDMLRVVD</sequence>